<comment type="caution">
    <text evidence="2">The sequence shown here is derived from an EMBL/GenBank/DDBJ whole genome shotgun (WGS) entry which is preliminary data.</text>
</comment>
<dbReference type="SUPFAM" id="SSF53335">
    <property type="entry name" value="S-adenosyl-L-methionine-dependent methyltransferases"/>
    <property type="match status" value="2"/>
</dbReference>
<evidence type="ECO:0000259" key="1">
    <source>
        <dbReference type="Pfam" id="PF13847"/>
    </source>
</evidence>
<dbReference type="EMBL" id="JALPRK010000019">
    <property type="protein sequence ID" value="MCK8489042.1"/>
    <property type="molecule type" value="Genomic_DNA"/>
</dbReference>
<dbReference type="AlphaFoldDB" id="A0A9X1Y184"/>
<gene>
    <name evidence="2" type="ORF">M0651_17865</name>
</gene>
<organism evidence="2 3">
    <name type="scientific">Paenibacillus mellifer</name>
    <dbReference type="NCBI Taxonomy" id="2937794"/>
    <lineage>
        <taxon>Bacteria</taxon>
        <taxon>Bacillati</taxon>
        <taxon>Bacillota</taxon>
        <taxon>Bacilli</taxon>
        <taxon>Bacillales</taxon>
        <taxon>Paenibacillaceae</taxon>
        <taxon>Paenibacillus</taxon>
    </lineage>
</organism>
<dbReference type="CDD" id="cd02440">
    <property type="entry name" value="AdoMet_MTases"/>
    <property type="match status" value="1"/>
</dbReference>
<evidence type="ECO:0000313" key="2">
    <source>
        <dbReference type="EMBL" id="MCK8489042.1"/>
    </source>
</evidence>
<keyword evidence="2" id="KW-0808">Transferase</keyword>
<dbReference type="PANTHER" id="PTHR43861">
    <property type="entry name" value="TRANS-ACONITATE 2-METHYLTRANSFERASE-RELATED"/>
    <property type="match status" value="1"/>
</dbReference>
<evidence type="ECO:0000313" key="3">
    <source>
        <dbReference type="Proteomes" id="UP001139534"/>
    </source>
</evidence>
<reference evidence="2" key="1">
    <citation type="submission" date="2022-04" db="EMBL/GenBank/DDBJ databases">
        <authorList>
            <person name="Seo M.-J."/>
        </authorList>
    </citation>
    <scope>NUCLEOTIDE SEQUENCE</scope>
    <source>
        <strain evidence="2">MBLB2552</strain>
    </source>
</reference>
<dbReference type="GO" id="GO:0008168">
    <property type="term" value="F:methyltransferase activity"/>
    <property type="evidence" value="ECO:0007669"/>
    <property type="project" value="UniProtKB-KW"/>
</dbReference>
<dbReference type="RefSeq" id="WP_248553090.1">
    <property type="nucleotide sequence ID" value="NZ_JALPRK010000019.1"/>
</dbReference>
<dbReference type="Proteomes" id="UP001139534">
    <property type="component" value="Unassembled WGS sequence"/>
</dbReference>
<dbReference type="Pfam" id="PF13847">
    <property type="entry name" value="Methyltransf_31"/>
    <property type="match status" value="1"/>
</dbReference>
<dbReference type="GO" id="GO:0032259">
    <property type="term" value="P:methylation"/>
    <property type="evidence" value="ECO:0007669"/>
    <property type="project" value="UniProtKB-KW"/>
</dbReference>
<feature type="domain" description="Methyltransferase" evidence="1">
    <location>
        <begin position="33"/>
        <end position="151"/>
    </location>
</feature>
<keyword evidence="2" id="KW-0489">Methyltransferase</keyword>
<name>A0A9X1Y184_9BACL</name>
<sequence>MDFTGERHIPDMSDKLTEFEHLSRYQAVKDMVNGKKVLDAACGEGYGSFLLSTSATEVIGIDISKESIDHAKKKYRADNLLFLQASVDDMPIANESLDIVVSFETIEHVEEEIQRKFLQEVVRILNRTGRFVISTPDKSFYSDERNYQNPFHKKEFYKEEFIGLLKEYFGVVELFYQRQEVSMVIANESKEVVNHIYSDNFKQNEMGMYLIAVCSEVSSSDDNISLISTGNPNSQLLNYFGMLDEINLYKKELGKLLSLSRSIQIDYLLQFLKYISEDKGIYIWGTGSSSNNTYYSLEEEGYKIHGFIDSNQKTWGTLFFDRKVYSPDSIKKLDKKCFIIIGTSYYQDVELYLKSIGYIKGEDYILGLVM</sequence>
<accession>A0A9X1Y184</accession>
<dbReference type="InterPro" id="IPR029063">
    <property type="entry name" value="SAM-dependent_MTases_sf"/>
</dbReference>
<dbReference type="Gene3D" id="3.40.50.150">
    <property type="entry name" value="Vaccinia Virus protein VP39"/>
    <property type="match status" value="1"/>
</dbReference>
<dbReference type="PANTHER" id="PTHR43861:SF6">
    <property type="entry name" value="METHYLTRANSFERASE TYPE 11"/>
    <property type="match status" value="1"/>
</dbReference>
<dbReference type="Gene3D" id="3.40.50.720">
    <property type="entry name" value="NAD(P)-binding Rossmann-like Domain"/>
    <property type="match status" value="1"/>
</dbReference>
<dbReference type="InterPro" id="IPR025714">
    <property type="entry name" value="Methyltranfer_dom"/>
</dbReference>
<protein>
    <submittedName>
        <fullName evidence="2">Class I SAM-dependent methyltransferase</fullName>
    </submittedName>
</protein>
<proteinExistence type="predicted"/>
<keyword evidence="3" id="KW-1185">Reference proteome</keyword>